<gene>
    <name evidence="1" type="primary">jg25293</name>
    <name evidence="1" type="ORF">PAEG_LOCUS20295</name>
</gene>
<keyword evidence="2" id="KW-1185">Reference proteome</keyword>
<accession>A0A8S4S4G6</accession>
<comment type="caution">
    <text evidence="1">The sequence shown here is derived from an EMBL/GenBank/DDBJ whole genome shotgun (WGS) entry which is preliminary data.</text>
</comment>
<dbReference type="EMBL" id="CAKXAJ010025823">
    <property type="protein sequence ID" value="CAH2244341.1"/>
    <property type="molecule type" value="Genomic_DNA"/>
</dbReference>
<dbReference type="Proteomes" id="UP000838756">
    <property type="component" value="Unassembled WGS sequence"/>
</dbReference>
<sequence length="87" mass="9841">MILSFNNNINELKIRSTSQFKELQFKELIAHDNFLSMSNCLVGRVVNVFNGGSRSPGFNSGVRLEFGMKKIRTTPELGAVSTLMFRR</sequence>
<evidence type="ECO:0000313" key="2">
    <source>
        <dbReference type="Proteomes" id="UP000838756"/>
    </source>
</evidence>
<proteinExistence type="predicted"/>
<evidence type="ECO:0000313" key="1">
    <source>
        <dbReference type="EMBL" id="CAH2244341.1"/>
    </source>
</evidence>
<protein>
    <submittedName>
        <fullName evidence="1">Jg25293 protein</fullName>
    </submittedName>
</protein>
<organism evidence="1 2">
    <name type="scientific">Pararge aegeria aegeria</name>
    <dbReference type="NCBI Taxonomy" id="348720"/>
    <lineage>
        <taxon>Eukaryota</taxon>
        <taxon>Metazoa</taxon>
        <taxon>Ecdysozoa</taxon>
        <taxon>Arthropoda</taxon>
        <taxon>Hexapoda</taxon>
        <taxon>Insecta</taxon>
        <taxon>Pterygota</taxon>
        <taxon>Neoptera</taxon>
        <taxon>Endopterygota</taxon>
        <taxon>Lepidoptera</taxon>
        <taxon>Glossata</taxon>
        <taxon>Ditrysia</taxon>
        <taxon>Papilionoidea</taxon>
        <taxon>Nymphalidae</taxon>
        <taxon>Satyrinae</taxon>
        <taxon>Satyrini</taxon>
        <taxon>Parargina</taxon>
        <taxon>Pararge</taxon>
    </lineage>
</organism>
<reference evidence="1" key="1">
    <citation type="submission" date="2022-03" db="EMBL/GenBank/DDBJ databases">
        <authorList>
            <person name="Lindestad O."/>
        </authorList>
    </citation>
    <scope>NUCLEOTIDE SEQUENCE</scope>
</reference>
<name>A0A8S4S4G6_9NEOP</name>
<dbReference type="AlphaFoldDB" id="A0A8S4S4G6"/>